<evidence type="ECO:0000313" key="1">
    <source>
        <dbReference type="EMBL" id="SPF67271.1"/>
    </source>
</evidence>
<organism evidence="1 2">
    <name type="scientific">Propionibacterium ruminifibrarum</name>
    <dbReference type="NCBI Taxonomy" id="1962131"/>
    <lineage>
        <taxon>Bacteria</taxon>
        <taxon>Bacillati</taxon>
        <taxon>Actinomycetota</taxon>
        <taxon>Actinomycetes</taxon>
        <taxon>Propionibacteriales</taxon>
        <taxon>Propionibacteriaceae</taxon>
        <taxon>Propionibacterium</taxon>
    </lineage>
</organism>
<dbReference type="EMBL" id="OMOH01000001">
    <property type="protein sequence ID" value="SPF67271.1"/>
    <property type="molecule type" value="Genomic_DNA"/>
</dbReference>
<dbReference type="InterPro" id="IPR023393">
    <property type="entry name" value="START-like_dom_sf"/>
</dbReference>
<dbReference type="RefSeq" id="WP_119714547.1">
    <property type="nucleotide sequence ID" value="NZ_OMOH01000001.1"/>
</dbReference>
<evidence type="ECO:0000313" key="2">
    <source>
        <dbReference type="Proteomes" id="UP000265962"/>
    </source>
</evidence>
<keyword evidence="2" id="KW-1185">Reference proteome</keyword>
<dbReference type="InterPro" id="IPR019639">
    <property type="entry name" value="DUF2505"/>
</dbReference>
<dbReference type="Gene3D" id="3.30.530.20">
    <property type="match status" value="1"/>
</dbReference>
<gene>
    <name evidence="1" type="ORF">PROPJV5_0283</name>
</gene>
<name>A0A375HZT4_9ACTN</name>
<dbReference type="Proteomes" id="UP000265962">
    <property type="component" value="Unassembled WGS sequence"/>
</dbReference>
<dbReference type="SUPFAM" id="SSF55961">
    <property type="entry name" value="Bet v1-like"/>
    <property type="match status" value="1"/>
</dbReference>
<dbReference type="OrthoDB" id="3266819at2"/>
<dbReference type="AlphaFoldDB" id="A0A375HZT4"/>
<reference evidence="2" key="1">
    <citation type="submission" date="2018-02" db="EMBL/GenBank/DDBJ databases">
        <authorList>
            <person name="Hornung B."/>
        </authorList>
    </citation>
    <scope>NUCLEOTIDE SEQUENCE [LARGE SCALE GENOMIC DNA]</scope>
</reference>
<sequence>MDLNVRHEYAASPDAVHAMLTSPEYFSGLGQRSGATVLLENQGNVSSLQVQAKAPEQVKAMVGETISLNTRILWERDGEGWKGVAEAAKLKVPAQISARVTVQPGGAGTIVEYFLAVSVTIPFIGKKVEQMAEPRIRAALDAQKGSGDAWLAGHGD</sequence>
<protein>
    <submittedName>
        <fullName evidence="1">START-like domain</fullName>
    </submittedName>
</protein>
<proteinExistence type="predicted"/>
<dbReference type="Pfam" id="PF10698">
    <property type="entry name" value="DUF2505"/>
    <property type="match status" value="1"/>
</dbReference>
<accession>A0A375HZT4</accession>